<evidence type="ECO:0000313" key="2">
    <source>
        <dbReference type="EMBL" id="RZS43348.1"/>
    </source>
</evidence>
<dbReference type="InterPro" id="IPR010982">
    <property type="entry name" value="Lambda_DNA-bd_dom_sf"/>
</dbReference>
<dbReference type="GO" id="GO:0003677">
    <property type="term" value="F:DNA binding"/>
    <property type="evidence" value="ECO:0007669"/>
    <property type="project" value="InterPro"/>
</dbReference>
<reference evidence="2 3" key="1">
    <citation type="submission" date="2019-02" db="EMBL/GenBank/DDBJ databases">
        <title>Genomic Encyclopedia of Type Strains, Phase IV (KMG-IV): sequencing the most valuable type-strain genomes for metagenomic binning, comparative biology and taxonomic classification.</title>
        <authorList>
            <person name="Goeker M."/>
        </authorList>
    </citation>
    <scope>NUCLEOTIDE SEQUENCE [LARGE SCALE GENOMIC DNA]</scope>
    <source>
        <strain evidence="2 3">DSM 101727</strain>
    </source>
</reference>
<dbReference type="Pfam" id="PF13560">
    <property type="entry name" value="HTH_31"/>
    <property type="match status" value="1"/>
</dbReference>
<dbReference type="AlphaFoldDB" id="A0A4Q7L1E7"/>
<dbReference type="Gene3D" id="1.10.260.40">
    <property type="entry name" value="lambda repressor-like DNA-binding domains"/>
    <property type="match status" value="1"/>
</dbReference>
<dbReference type="Proteomes" id="UP000294257">
    <property type="component" value="Unassembled WGS sequence"/>
</dbReference>
<dbReference type="SMART" id="SM00530">
    <property type="entry name" value="HTH_XRE"/>
    <property type="match status" value="1"/>
</dbReference>
<organism evidence="2 3">
    <name type="scientific">Herbihabitans rhizosphaerae</name>
    <dbReference type="NCBI Taxonomy" id="1872711"/>
    <lineage>
        <taxon>Bacteria</taxon>
        <taxon>Bacillati</taxon>
        <taxon>Actinomycetota</taxon>
        <taxon>Actinomycetes</taxon>
        <taxon>Pseudonocardiales</taxon>
        <taxon>Pseudonocardiaceae</taxon>
        <taxon>Herbihabitans</taxon>
    </lineage>
</organism>
<evidence type="ECO:0000313" key="3">
    <source>
        <dbReference type="Proteomes" id="UP000294257"/>
    </source>
</evidence>
<comment type="caution">
    <text evidence="2">The sequence shown here is derived from an EMBL/GenBank/DDBJ whole genome shotgun (WGS) entry which is preliminary data.</text>
</comment>
<dbReference type="RefSeq" id="WP_130343208.1">
    <property type="nucleotide sequence ID" value="NZ_SGWQ01000002.1"/>
</dbReference>
<dbReference type="Pfam" id="PF19054">
    <property type="entry name" value="DUF5753"/>
    <property type="match status" value="1"/>
</dbReference>
<feature type="domain" description="HTH cro/C1-type" evidence="1">
    <location>
        <begin position="17"/>
        <end position="71"/>
    </location>
</feature>
<proteinExistence type="predicted"/>
<dbReference type="CDD" id="cd00093">
    <property type="entry name" value="HTH_XRE"/>
    <property type="match status" value="1"/>
</dbReference>
<name>A0A4Q7L1E7_9PSEU</name>
<dbReference type="SUPFAM" id="SSF47413">
    <property type="entry name" value="lambda repressor-like DNA-binding domains"/>
    <property type="match status" value="1"/>
</dbReference>
<sequence length="290" mass="33251">MGQARPTFERRQLGLTLRRLRDEAGKTQQAAADAVGKVRSRIIELEDGKATISQEDLAKLLDCYDVTGEERSTVLELGAQARHRQKRRVYVDHLPDAYQRFADLEASATEINWFETGIIPGLLQSPLYMKAILAECEGVWWEPSTQEGEDRLAFRIERQRRLLDPPDQRIVRIVVTEDALRANMGSTEAMREQLRHILALFKENRDLTVRVLPNDTYGNPVRGTGLWYFGFGDRATPVGYSPAVPGPAIYYDDEADTTAMSRAFYRVWELALSRVESRRFIERVEKELFE</sequence>
<protein>
    <submittedName>
        <fullName evidence="2">Helix-turn-helix protein</fullName>
    </submittedName>
</protein>
<evidence type="ECO:0000259" key="1">
    <source>
        <dbReference type="PROSITE" id="PS50943"/>
    </source>
</evidence>
<dbReference type="InterPro" id="IPR001387">
    <property type="entry name" value="Cro/C1-type_HTH"/>
</dbReference>
<dbReference type="InterPro" id="IPR043917">
    <property type="entry name" value="DUF5753"/>
</dbReference>
<accession>A0A4Q7L1E7</accession>
<dbReference type="EMBL" id="SGWQ01000002">
    <property type="protein sequence ID" value="RZS43348.1"/>
    <property type="molecule type" value="Genomic_DNA"/>
</dbReference>
<dbReference type="PROSITE" id="PS50943">
    <property type="entry name" value="HTH_CROC1"/>
    <property type="match status" value="1"/>
</dbReference>
<dbReference type="OrthoDB" id="3436020at2"/>
<gene>
    <name evidence="2" type="ORF">EV193_102327</name>
</gene>
<keyword evidence="3" id="KW-1185">Reference proteome</keyword>